<name>A0AAX4P6Q2_9CHLO</name>
<evidence type="ECO:0000313" key="3">
    <source>
        <dbReference type="Proteomes" id="UP001472866"/>
    </source>
</evidence>
<organism evidence="2 3">
    <name type="scientific">Chloropicon roscoffensis</name>
    <dbReference type="NCBI Taxonomy" id="1461544"/>
    <lineage>
        <taxon>Eukaryota</taxon>
        <taxon>Viridiplantae</taxon>
        <taxon>Chlorophyta</taxon>
        <taxon>Chloropicophyceae</taxon>
        <taxon>Chloropicales</taxon>
        <taxon>Chloropicaceae</taxon>
        <taxon>Chloropicon</taxon>
    </lineage>
</organism>
<sequence length="394" mass="43707">MGAPKDLPSVGIGFQGKPIVDVRTLNLQVAETLSRAQVRDIVYSLGQDKPAWETNVLRDQIKLIVHSMTTGNVPDIKQVEAQLGITLPRGNGPYQFRSVPDEKRKPRQYVKNPDRMKEPSNKGSVEKGPKDRFCASCGQRARSNCYYRCCKQCCVQLKNPCTVHVLTGDKVVGTKRKGYGSLLPVYRPEFNAFTCIPDAPTKQMPKLRDLRENLEAYHEEAAEVLEWRRENMRTAKKAEEEAVVEALDRYERNAGLLATLMKVESLEDVIAETTRVGEATLESARAMAGEESSAGRPEESRLGEGRSLEGSLETYNSAPTPLSAILKKLDQAKTIEELNETVQQIGALKGASPESIQGFSRWANSSNGTTFKVLKKDSAPRPNRESAVELLLTK</sequence>
<proteinExistence type="predicted"/>
<dbReference type="PANTHER" id="PTHR35696">
    <property type="entry name" value="ELECTRON CARRIER/IRON ION-BINDING PROTEIN"/>
    <property type="match status" value="1"/>
</dbReference>
<feature type="region of interest" description="Disordered" evidence="1">
    <location>
        <begin position="284"/>
        <end position="315"/>
    </location>
</feature>
<dbReference type="AlphaFoldDB" id="A0AAX4P6Q2"/>
<feature type="compositionally biased region" description="Basic and acidic residues" evidence="1">
    <location>
        <begin position="112"/>
        <end position="128"/>
    </location>
</feature>
<keyword evidence="3" id="KW-1185">Reference proteome</keyword>
<feature type="compositionally biased region" description="Basic and acidic residues" evidence="1">
    <location>
        <begin position="374"/>
        <end position="387"/>
    </location>
</feature>
<evidence type="ECO:0000313" key="2">
    <source>
        <dbReference type="EMBL" id="WZN61459.1"/>
    </source>
</evidence>
<feature type="region of interest" description="Disordered" evidence="1">
    <location>
        <begin position="373"/>
        <end position="394"/>
    </location>
</feature>
<feature type="region of interest" description="Disordered" evidence="1">
    <location>
        <begin position="94"/>
        <end position="128"/>
    </location>
</feature>
<protein>
    <submittedName>
        <fullName evidence="2">Uncharacterized protein</fullName>
    </submittedName>
</protein>
<dbReference type="EMBL" id="CP151504">
    <property type="protein sequence ID" value="WZN61459.1"/>
    <property type="molecule type" value="Genomic_DNA"/>
</dbReference>
<accession>A0AAX4P6Q2</accession>
<feature type="compositionally biased region" description="Basic and acidic residues" evidence="1">
    <location>
        <begin position="296"/>
        <end position="307"/>
    </location>
</feature>
<evidence type="ECO:0000256" key="1">
    <source>
        <dbReference type="SAM" id="MobiDB-lite"/>
    </source>
</evidence>
<gene>
    <name evidence="2" type="ORF">HKI87_04g29940</name>
</gene>
<dbReference type="Proteomes" id="UP001472866">
    <property type="component" value="Chromosome 04"/>
</dbReference>
<reference evidence="2 3" key="1">
    <citation type="submission" date="2024-03" db="EMBL/GenBank/DDBJ databases">
        <title>Complete genome sequence of the green alga Chloropicon roscoffensis RCC1871.</title>
        <authorList>
            <person name="Lemieux C."/>
            <person name="Pombert J.-F."/>
            <person name="Otis C."/>
            <person name="Turmel M."/>
        </authorList>
    </citation>
    <scope>NUCLEOTIDE SEQUENCE [LARGE SCALE GENOMIC DNA]</scope>
    <source>
        <strain evidence="2 3">RCC1871</strain>
    </source>
</reference>
<dbReference type="PANTHER" id="PTHR35696:SF1">
    <property type="entry name" value="ELECTRON CARRIER_IRON ION-BINDING PROTEIN"/>
    <property type="match status" value="1"/>
</dbReference>